<evidence type="ECO:0000256" key="1">
    <source>
        <dbReference type="ARBA" id="ARBA00004141"/>
    </source>
</evidence>
<reference evidence="5 6" key="1">
    <citation type="submission" date="2017-04" db="EMBL/GenBank/DDBJ databases">
        <title>The new phylogeny of genus Mycobacterium.</title>
        <authorList>
            <person name="Tortoli E."/>
            <person name="Trovato A."/>
            <person name="Cirillo D.M."/>
        </authorList>
    </citation>
    <scope>NUCLEOTIDE SEQUENCE [LARGE SCALE GENOMIC DNA]</scope>
    <source>
        <strain evidence="5 6">KCTC 19819</strain>
    </source>
</reference>
<accession>A0A7I7SG51</accession>
<dbReference type="InterPro" id="IPR032808">
    <property type="entry name" value="DoxX"/>
</dbReference>
<dbReference type="Proteomes" id="UP000193577">
    <property type="component" value="Unassembled WGS sequence"/>
</dbReference>
<protein>
    <submittedName>
        <fullName evidence="5">DoxX family protein</fullName>
    </submittedName>
</protein>
<proteinExistence type="predicted"/>
<dbReference type="RefSeq" id="WP_085305247.1">
    <property type="nucleotide sequence ID" value="NZ_AP022594.1"/>
</dbReference>
<keyword evidence="4" id="KW-0472">Membrane</keyword>
<organism evidence="5 6">
    <name type="scientific">Mycolicibacillus koreensis</name>
    <dbReference type="NCBI Taxonomy" id="1069220"/>
    <lineage>
        <taxon>Bacteria</taxon>
        <taxon>Bacillati</taxon>
        <taxon>Actinomycetota</taxon>
        <taxon>Actinomycetes</taxon>
        <taxon>Mycobacteriales</taxon>
        <taxon>Mycobacteriaceae</taxon>
        <taxon>Mycolicibacillus</taxon>
    </lineage>
</organism>
<name>A0A7I7SG51_9MYCO</name>
<comment type="subcellular location">
    <subcellularLocation>
        <location evidence="1">Membrane</location>
        <topology evidence="1">Multi-pass membrane protein</topology>
    </subcellularLocation>
</comment>
<gene>
    <name evidence="5" type="ORF">B8W67_17125</name>
</gene>
<evidence type="ECO:0000256" key="2">
    <source>
        <dbReference type="ARBA" id="ARBA00022692"/>
    </source>
</evidence>
<evidence type="ECO:0000313" key="5">
    <source>
        <dbReference type="EMBL" id="OSC29846.1"/>
    </source>
</evidence>
<dbReference type="GO" id="GO:0016020">
    <property type="term" value="C:membrane"/>
    <property type="evidence" value="ECO:0007669"/>
    <property type="project" value="UniProtKB-SubCell"/>
</dbReference>
<evidence type="ECO:0000313" key="6">
    <source>
        <dbReference type="Proteomes" id="UP000193577"/>
    </source>
</evidence>
<keyword evidence="6" id="KW-1185">Reference proteome</keyword>
<dbReference type="AlphaFoldDB" id="A0A7I7SG51"/>
<comment type="caution">
    <text evidence="5">The sequence shown here is derived from an EMBL/GenBank/DDBJ whole genome shotgun (WGS) entry which is preliminary data.</text>
</comment>
<dbReference type="EMBL" id="NCXO01000050">
    <property type="protein sequence ID" value="OSC29846.1"/>
    <property type="molecule type" value="Genomic_DNA"/>
</dbReference>
<keyword evidence="3" id="KW-1133">Transmembrane helix</keyword>
<keyword evidence="2" id="KW-0812">Transmembrane</keyword>
<dbReference type="OrthoDB" id="329282at2"/>
<sequence length="137" mass="14367">MDIVILIGRILFGAIFFAGAAGHFTQTAAMAQFTESKGIKPGKPAVLLSGAWMLVGALMVAVGVWADLGALMLAVFLLPTAVLMHAFWKEQDPQAKAGEQMHFNKDLSLAGAALALFGLFAAFGDQIGLMVTGPLFS</sequence>
<evidence type="ECO:0000256" key="3">
    <source>
        <dbReference type="ARBA" id="ARBA00022989"/>
    </source>
</evidence>
<evidence type="ECO:0000256" key="4">
    <source>
        <dbReference type="ARBA" id="ARBA00023136"/>
    </source>
</evidence>
<dbReference type="Pfam" id="PF07681">
    <property type="entry name" value="DoxX"/>
    <property type="match status" value="1"/>
</dbReference>